<evidence type="ECO:0000256" key="2">
    <source>
        <dbReference type="ARBA" id="ARBA00023015"/>
    </source>
</evidence>
<accession>A0ABY6CBA7</accession>
<feature type="domain" description="HTH lysR-type" evidence="5">
    <location>
        <begin position="1"/>
        <end position="58"/>
    </location>
</feature>
<dbReference type="Pfam" id="PF03466">
    <property type="entry name" value="LysR_substrate"/>
    <property type="match status" value="1"/>
</dbReference>
<dbReference type="PROSITE" id="PS50931">
    <property type="entry name" value="HTH_LYSR"/>
    <property type="match status" value="1"/>
</dbReference>
<name>A0ABY6CBA7_9HYPH</name>
<dbReference type="PANTHER" id="PTHR30419">
    <property type="entry name" value="HTH-TYPE TRANSCRIPTIONAL REGULATOR YBHD"/>
    <property type="match status" value="1"/>
</dbReference>
<reference evidence="6 7" key="1">
    <citation type="submission" date="2022-09" db="EMBL/GenBank/DDBJ databases">
        <title>Interaction between co-microsymbionts with complementary sets of symbiotic genes in legume-rhizobium systems.</title>
        <authorList>
            <person name="Safronova V."/>
            <person name="Sazanova A."/>
            <person name="Afonin A."/>
            <person name="Chirak E."/>
        </authorList>
    </citation>
    <scope>NUCLEOTIDE SEQUENCE [LARGE SCALE GENOMIC DNA]</scope>
    <source>
        <strain evidence="6 7">A18/4-1</strain>
    </source>
</reference>
<comment type="similarity">
    <text evidence="1">Belongs to the LysR transcriptional regulatory family.</text>
</comment>
<dbReference type="Proteomes" id="UP001061862">
    <property type="component" value="Chromosome"/>
</dbReference>
<dbReference type="SUPFAM" id="SSF46785">
    <property type="entry name" value="Winged helix' DNA-binding domain"/>
    <property type="match status" value="1"/>
</dbReference>
<keyword evidence="4" id="KW-0804">Transcription</keyword>
<dbReference type="Gene3D" id="1.10.10.10">
    <property type="entry name" value="Winged helix-like DNA-binding domain superfamily/Winged helix DNA-binding domain"/>
    <property type="match status" value="1"/>
</dbReference>
<sequence length="310" mass="34477">MHASILRYFAEVARSGSIRKASEELHVATSALSRQIKKLEDELGTPLFERFSDGLRLTHAGEIVLRHATETLRHFDLMRSEIGEMRGKRTGRVHIACLDSLGIQFLPEFVRRFHQQHPAIDFRIRTESYNTIFKLLAEGDCDIGITFDLARPPDIDVVTGVRMPLRAIVASSHPLARQASVTLQECAQFRLLLQLDHEVMSSIIAWELGSLDRVSRTFVATNSQMMLKPLILSGDGIAFFTCIGLLKELEEGLVKAVPIAGLRLSPLEMAVVTPARRQLTGATLLVAEQLALDLQRFAARIYAVAPVEGT</sequence>
<organism evidence="6 7">
    <name type="scientific">Devosia neptuniae</name>
    <dbReference type="NCBI Taxonomy" id="191302"/>
    <lineage>
        <taxon>Bacteria</taxon>
        <taxon>Pseudomonadati</taxon>
        <taxon>Pseudomonadota</taxon>
        <taxon>Alphaproteobacteria</taxon>
        <taxon>Hyphomicrobiales</taxon>
        <taxon>Devosiaceae</taxon>
        <taxon>Devosia</taxon>
    </lineage>
</organism>
<dbReference type="InterPro" id="IPR050950">
    <property type="entry name" value="HTH-type_LysR_regulators"/>
</dbReference>
<gene>
    <name evidence="6" type="ORF">N8A98_19640</name>
</gene>
<evidence type="ECO:0000256" key="3">
    <source>
        <dbReference type="ARBA" id="ARBA00023125"/>
    </source>
</evidence>
<dbReference type="InterPro" id="IPR000847">
    <property type="entry name" value="LysR_HTH_N"/>
</dbReference>
<dbReference type="PANTHER" id="PTHR30419:SF8">
    <property type="entry name" value="NITROGEN ASSIMILATION TRANSCRIPTIONAL ACTIVATOR-RELATED"/>
    <property type="match status" value="1"/>
</dbReference>
<keyword evidence="2" id="KW-0805">Transcription regulation</keyword>
<keyword evidence="7" id="KW-1185">Reference proteome</keyword>
<evidence type="ECO:0000256" key="4">
    <source>
        <dbReference type="ARBA" id="ARBA00023163"/>
    </source>
</evidence>
<dbReference type="RefSeq" id="WP_113120386.1">
    <property type="nucleotide sequence ID" value="NZ_CP104965.1"/>
</dbReference>
<dbReference type="PRINTS" id="PR00039">
    <property type="entry name" value="HTHLYSR"/>
</dbReference>
<evidence type="ECO:0000313" key="7">
    <source>
        <dbReference type="Proteomes" id="UP001061862"/>
    </source>
</evidence>
<dbReference type="InterPro" id="IPR036390">
    <property type="entry name" value="WH_DNA-bd_sf"/>
</dbReference>
<dbReference type="InterPro" id="IPR005119">
    <property type="entry name" value="LysR_subst-bd"/>
</dbReference>
<dbReference type="Gene3D" id="3.40.190.10">
    <property type="entry name" value="Periplasmic binding protein-like II"/>
    <property type="match status" value="2"/>
</dbReference>
<dbReference type="EMBL" id="CP104965">
    <property type="protein sequence ID" value="UXN69415.1"/>
    <property type="molecule type" value="Genomic_DNA"/>
</dbReference>
<keyword evidence="3" id="KW-0238">DNA-binding</keyword>
<protein>
    <submittedName>
        <fullName evidence="6">LysR family transcriptional regulator</fullName>
    </submittedName>
</protein>
<proteinExistence type="inferred from homology"/>
<evidence type="ECO:0000313" key="6">
    <source>
        <dbReference type="EMBL" id="UXN69415.1"/>
    </source>
</evidence>
<dbReference type="SUPFAM" id="SSF53850">
    <property type="entry name" value="Periplasmic binding protein-like II"/>
    <property type="match status" value="1"/>
</dbReference>
<evidence type="ECO:0000256" key="1">
    <source>
        <dbReference type="ARBA" id="ARBA00009437"/>
    </source>
</evidence>
<dbReference type="Pfam" id="PF00126">
    <property type="entry name" value="HTH_1"/>
    <property type="match status" value="1"/>
</dbReference>
<evidence type="ECO:0000259" key="5">
    <source>
        <dbReference type="PROSITE" id="PS50931"/>
    </source>
</evidence>
<dbReference type="InterPro" id="IPR036388">
    <property type="entry name" value="WH-like_DNA-bd_sf"/>
</dbReference>